<proteinExistence type="predicted"/>
<keyword evidence="1" id="KW-0732">Signal</keyword>
<accession>A0A2S7SUT5</accession>
<reference evidence="2 3" key="1">
    <citation type="submission" date="2018-01" db="EMBL/GenBank/DDBJ databases">
        <title>A novel member of the phylum Bacteroidetes isolated from glacier ice.</title>
        <authorList>
            <person name="Liu Q."/>
            <person name="Xin Y.-H."/>
        </authorList>
    </citation>
    <scope>NUCLEOTIDE SEQUENCE [LARGE SCALE GENOMIC DNA]</scope>
    <source>
        <strain evidence="2 3">RB1R16</strain>
    </source>
</reference>
<gene>
    <name evidence="2" type="ORF">CJD36_010410</name>
</gene>
<dbReference type="AlphaFoldDB" id="A0A2S7SUT5"/>
<sequence length="274" mass="31764">MIYIKDVVKLLIMALFLINTSCSSSTNKNQTEKIHRSDSNIIALKETTHPRDPSFSVVFTEGCFAIRRSRIGVYFVRGRYYAAYFAPIYDNSIPTQVVWTIELNEKQRDACSRFLNKAKTLPAGCGRSSSSEYRHDITIGDKVYFVYGECDWDGLSFDYLDEQLFGDKHIAMDQRILGKWYLQNVEKGMEKDSVITFSNNKISAYYVEFLKNNIVSCKLPGISNTHSYETRIAEDTVLYINKPIPNLSNPKYDGDHYFRFQEISNNELKLIFFW</sequence>
<protein>
    <recommendedName>
        <fullName evidence="4">DKNYY family protein</fullName>
    </recommendedName>
</protein>
<organism evidence="2 3">
    <name type="scientific">Flavipsychrobacter stenotrophus</name>
    <dbReference type="NCBI Taxonomy" id="2077091"/>
    <lineage>
        <taxon>Bacteria</taxon>
        <taxon>Pseudomonadati</taxon>
        <taxon>Bacteroidota</taxon>
        <taxon>Chitinophagia</taxon>
        <taxon>Chitinophagales</taxon>
        <taxon>Chitinophagaceae</taxon>
        <taxon>Flavipsychrobacter</taxon>
    </lineage>
</organism>
<dbReference type="RefSeq" id="WP_105039109.1">
    <property type="nucleotide sequence ID" value="NZ_PPSL01000003.1"/>
</dbReference>
<feature type="signal peptide" evidence="1">
    <location>
        <begin position="1"/>
        <end position="24"/>
    </location>
</feature>
<feature type="chain" id="PRO_5015586760" description="DKNYY family protein" evidence="1">
    <location>
        <begin position="25"/>
        <end position="274"/>
    </location>
</feature>
<evidence type="ECO:0000313" key="3">
    <source>
        <dbReference type="Proteomes" id="UP000239872"/>
    </source>
</evidence>
<evidence type="ECO:0008006" key="4">
    <source>
        <dbReference type="Google" id="ProtNLM"/>
    </source>
</evidence>
<evidence type="ECO:0000313" key="2">
    <source>
        <dbReference type="EMBL" id="PQJ10381.1"/>
    </source>
</evidence>
<dbReference type="EMBL" id="PPSL01000003">
    <property type="protein sequence ID" value="PQJ10381.1"/>
    <property type="molecule type" value="Genomic_DNA"/>
</dbReference>
<evidence type="ECO:0000256" key="1">
    <source>
        <dbReference type="SAM" id="SignalP"/>
    </source>
</evidence>
<comment type="caution">
    <text evidence="2">The sequence shown here is derived from an EMBL/GenBank/DDBJ whole genome shotgun (WGS) entry which is preliminary data.</text>
</comment>
<dbReference type="Proteomes" id="UP000239872">
    <property type="component" value="Unassembled WGS sequence"/>
</dbReference>
<name>A0A2S7SUT5_9BACT</name>
<keyword evidence="3" id="KW-1185">Reference proteome</keyword>